<comment type="function">
    <text evidence="1">Required for nicotinamide riboside transport across the inner membrane.</text>
</comment>
<reference evidence="11 12" key="1">
    <citation type="submission" date="2018-10" db="EMBL/GenBank/DDBJ databases">
        <title>Genomic Encyclopedia of Type Strains, Phase IV (KMG-IV): sequencing the most valuable type-strain genomes for metagenomic binning, comparative biology and taxonomic classification.</title>
        <authorList>
            <person name="Goeker M."/>
        </authorList>
    </citation>
    <scope>NUCLEOTIDE SEQUENCE [LARGE SCALE GENOMIC DNA]</scope>
    <source>
        <strain evidence="11 12">DSM 19791</strain>
    </source>
</reference>
<dbReference type="Pfam" id="PF04973">
    <property type="entry name" value="NMN_transporter"/>
    <property type="match status" value="1"/>
</dbReference>
<dbReference type="PANTHER" id="PTHR36122:SF2">
    <property type="entry name" value="NICOTINAMIDE RIBOSIDE TRANSPORTER PNUC"/>
    <property type="match status" value="1"/>
</dbReference>
<evidence type="ECO:0000256" key="4">
    <source>
        <dbReference type="ARBA" id="ARBA00017522"/>
    </source>
</evidence>
<proteinExistence type="inferred from homology"/>
<keyword evidence="9 10" id="KW-0472">Membrane</keyword>
<keyword evidence="12" id="KW-1185">Reference proteome</keyword>
<sequence>MLCGEGMSALEIIAALLGLANVTLVVRRSVWNYPFGIAMVSLYAVVFYEAQLYSDALLQIFFLVLNVYGWVSWRRVQQRDTVPVRWMGLRGNALVIAVTAVLWFLWSSLMHRFTDAAAPYVDGAVACLSVAGQILMVRRFVENWIYWIVVNLLAIGLFWWRDLPVTSALYTVFLGLAFAGLFQWRRAAAVAA</sequence>
<organism evidence="11 12">
    <name type="scientific">Sphingosinicella microcystinivorans</name>
    <dbReference type="NCBI Taxonomy" id="335406"/>
    <lineage>
        <taxon>Bacteria</taxon>
        <taxon>Pseudomonadati</taxon>
        <taxon>Pseudomonadota</taxon>
        <taxon>Alphaproteobacteria</taxon>
        <taxon>Sphingomonadales</taxon>
        <taxon>Sphingosinicellaceae</taxon>
        <taxon>Sphingosinicella</taxon>
    </lineage>
</organism>
<keyword evidence="6" id="KW-1003">Cell membrane</keyword>
<evidence type="ECO:0000313" key="11">
    <source>
        <dbReference type="EMBL" id="RKS87982.1"/>
    </source>
</evidence>
<feature type="transmembrane region" description="Helical" evidence="10">
    <location>
        <begin position="167"/>
        <end position="184"/>
    </location>
</feature>
<name>A0ABX9SWS9_SPHMI</name>
<keyword evidence="7 10" id="KW-0812">Transmembrane</keyword>
<accession>A0ABX9SWS9</accession>
<dbReference type="Proteomes" id="UP000276029">
    <property type="component" value="Unassembled WGS sequence"/>
</dbReference>
<dbReference type="PANTHER" id="PTHR36122">
    <property type="entry name" value="NICOTINAMIDE RIBOSIDE TRANSPORTER PNUC"/>
    <property type="match status" value="1"/>
</dbReference>
<evidence type="ECO:0000256" key="2">
    <source>
        <dbReference type="ARBA" id="ARBA00004651"/>
    </source>
</evidence>
<evidence type="ECO:0000256" key="7">
    <source>
        <dbReference type="ARBA" id="ARBA00022692"/>
    </source>
</evidence>
<dbReference type="NCBIfam" id="TIGR01528">
    <property type="entry name" value="NMN_trans_PnuC"/>
    <property type="match status" value="1"/>
</dbReference>
<dbReference type="InterPro" id="IPR006419">
    <property type="entry name" value="NMN_transpt_PnuC"/>
</dbReference>
<feature type="transmembrane region" description="Helical" evidence="10">
    <location>
        <begin position="93"/>
        <end position="111"/>
    </location>
</feature>
<comment type="similarity">
    <text evidence="3">Belongs to the nicotinamide ribonucleoside (NR) uptake permease (TC 4.B.1) family.</text>
</comment>
<feature type="transmembrane region" description="Helical" evidence="10">
    <location>
        <begin position="33"/>
        <end position="50"/>
    </location>
</feature>
<evidence type="ECO:0000256" key="6">
    <source>
        <dbReference type="ARBA" id="ARBA00022475"/>
    </source>
</evidence>
<evidence type="ECO:0000256" key="10">
    <source>
        <dbReference type="SAM" id="Phobius"/>
    </source>
</evidence>
<keyword evidence="5" id="KW-0813">Transport</keyword>
<feature type="transmembrane region" description="Helical" evidence="10">
    <location>
        <begin position="6"/>
        <end position="26"/>
    </location>
</feature>
<evidence type="ECO:0000256" key="8">
    <source>
        <dbReference type="ARBA" id="ARBA00022989"/>
    </source>
</evidence>
<feature type="transmembrane region" description="Helical" evidence="10">
    <location>
        <begin position="144"/>
        <end position="161"/>
    </location>
</feature>
<evidence type="ECO:0000313" key="12">
    <source>
        <dbReference type="Proteomes" id="UP000276029"/>
    </source>
</evidence>
<evidence type="ECO:0000256" key="3">
    <source>
        <dbReference type="ARBA" id="ARBA00006669"/>
    </source>
</evidence>
<feature type="transmembrane region" description="Helical" evidence="10">
    <location>
        <begin position="56"/>
        <end position="73"/>
    </location>
</feature>
<evidence type="ECO:0000256" key="1">
    <source>
        <dbReference type="ARBA" id="ARBA00002672"/>
    </source>
</evidence>
<comment type="caution">
    <text evidence="11">The sequence shown here is derived from an EMBL/GenBank/DDBJ whole genome shotgun (WGS) entry which is preliminary data.</text>
</comment>
<feature type="transmembrane region" description="Helical" evidence="10">
    <location>
        <begin position="117"/>
        <end position="137"/>
    </location>
</feature>
<evidence type="ECO:0000256" key="5">
    <source>
        <dbReference type="ARBA" id="ARBA00022448"/>
    </source>
</evidence>
<protein>
    <recommendedName>
        <fullName evidence="4">Nicotinamide riboside transporter PnuC</fullName>
    </recommendedName>
</protein>
<keyword evidence="8 10" id="KW-1133">Transmembrane helix</keyword>
<evidence type="ECO:0000256" key="9">
    <source>
        <dbReference type="ARBA" id="ARBA00023136"/>
    </source>
</evidence>
<dbReference type="EMBL" id="RBWX01000009">
    <property type="protein sequence ID" value="RKS87982.1"/>
    <property type="molecule type" value="Genomic_DNA"/>
</dbReference>
<gene>
    <name evidence="11" type="ORF">DFR51_2628</name>
</gene>
<comment type="subcellular location">
    <subcellularLocation>
        <location evidence="2">Cell membrane</location>
        <topology evidence="2">Multi-pass membrane protein</topology>
    </subcellularLocation>
</comment>